<keyword evidence="4" id="KW-0508">mRNA splicing</keyword>
<feature type="domain" description="RRM" evidence="8">
    <location>
        <begin position="100"/>
        <end position="181"/>
    </location>
</feature>
<keyword evidence="2" id="KW-0507">mRNA processing</keyword>
<dbReference type="InterPro" id="IPR035979">
    <property type="entry name" value="RBD_domain_sf"/>
</dbReference>
<dbReference type="EMBL" id="AMGW01000004">
    <property type="protein sequence ID" value="EXJ58773.1"/>
    <property type="molecule type" value="Genomic_DNA"/>
</dbReference>
<reference evidence="9 10" key="1">
    <citation type="submission" date="2013-03" db="EMBL/GenBank/DDBJ databases">
        <title>The Genome Sequence of Cladophialophora yegresii CBS 114405.</title>
        <authorList>
            <consortium name="The Broad Institute Genomics Platform"/>
            <person name="Cuomo C."/>
            <person name="de Hoog S."/>
            <person name="Gorbushina A."/>
            <person name="Walker B."/>
            <person name="Young S.K."/>
            <person name="Zeng Q."/>
            <person name="Gargeya S."/>
            <person name="Fitzgerald M."/>
            <person name="Haas B."/>
            <person name="Abouelleil A."/>
            <person name="Allen A.W."/>
            <person name="Alvarado L."/>
            <person name="Arachchi H.M."/>
            <person name="Berlin A.M."/>
            <person name="Chapman S.B."/>
            <person name="Gainer-Dewar J."/>
            <person name="Goldberg J."/>
            <person name="Griggs A."/>
            <person name="Gujja S."/>
            <person name="Hansen M."/>
            <person name="Howarth C."/>
            <person name="Imamovic A."/>
            <person name="Ireland A."/>
            <person name="Larimer J."/>
            <person name="McCowan C."/>
            <person name="Murphy C."/>
            <person name="Pearson M."/>
            <person name="Poon T.W."/>
            <person name="Priest M."/>
            <person name="Roberts A."/>
            <person name="Saif S."/>
            <person name="Shea T."/>
            <person name="Sisk P."/>
            <person name="Sykes S."/>
            <person name="Wortman J."/>
            <person name="Nusbaum C."/>
            <person name="Birren B."/>
        </authorList>
    </citation>
    <scope>NUCLEOTIDE SEQUENCE [LARGE SCALE GENOMIC DNA]</scope>
    <source>
        <strain evidence="9 10">CBS 114405</strain>
    </source>
</reference>
<dbReference type="InterPro" id="IPR000504">
    <property type="entry name" value="RRM_dom"/>
</dbReference>
<keyword evidence="5" id="KW-0539">Nucleus</keyword>
<dbReference type="HOGENOM" id="CLU_956468_0_0_1"/>
<evidence type="ECO:0000256" key="4">
    <source>
        <dbReference type="ARBA" id="ARBA00023187"/>
    </source>
</evidence>
<comment type="subcellular location">
    <subcellularLocation>
        <location evidence="1">Nucleus</location>
    </subcellularLocation>
</comment>
<feature type="compositionally biased region" description="Basic and acidic residues" evidence="7">
    <location>
        <begin position="279"/>
        <end position="291"/>
    </location>
</feature>
<protein>
    <recommendedName>
        <fullName evidence="8">RRM domain-containing protein</fullName>
    </recommendedName>
</protein>
<dbReference type="Proteomes" id="UP000019473">
    <property type="component" value="Unassembled WGS sequence"/>
</dbReference>
<dbReference type="Gene3D" id="3.30.70.330">
    <property type="match status" value="1"/>
</dbReference>
<dbReference type="GeneID" id="19180781"/>
<feature type="region of interest" description="Disordered" evidence="7">
    <location>
        <begin position="251"/>
        <end position="291"/>
    </location>
</feature>
<dbReference type="GO" id="GO:0005737">
    <property type="term" value="C:cytoplasm"/>
    <property type="evidence" value="ECO:0007669"/>
    <property type="project" value="TreeGrafter"/>
</dbReference>
<evidence type="ECO:0000256" key="3">
    <source>
        <dbReference type="ARBA" id="ARBA00022884"/>
    </source>
</evidence>
<evidence type="ECO:0000313" key="10">
    <source>
        <dbReference type="Proteomes" id="UP000019473"/>
    </source>
</evidence>
<feature type="compositionally biased region" description="Low complexity" evidence="7">
    <location>
        <begin position="251"/>
        <end position="278"/>
    </location>
</feature>
<evidence type="ECO:0000256" key="1">
    <source>
        <dbReference type="ARBA" id="ARBA00004123"/>
    </source>
</evidence>
<dbReference type="InterPro" id="IPR034201">
    <property type="entry name" value="RNPS1_RRM"/>
</dbReference>
<comment type="caution">
    <text evidence="9">The sequence shown here is derived from an EMBL/GenBank/DDBJ whole genome shotgun (WGS) entry which is preliminary data.</text>
</comment>
<dbReference type="PROSITE" id="PS50102">
    <property type="entry name" value="RRM"/>
    <property type="match status" value="1"/>
</dbReference>
<dbReference type="GO" id="GO:0005654">
    <property type="term" value="C:nucleoplasm"/>
    <property type="evidence" value="ECO:0007669"/>
    <property type="project" value="TreeGrafter"/>
</dbReference>
<evidence type="ECO:0000259" key="8">
    <source>
        <dbReference type="PROSITE" id="PS50102"/>
    </source>
</evidence>
<gene>
    <name evidence="9" type="ORF">A1O7_06203</name>
</gene>
<dbReference type="InterPro" id="IPR012677">
    <property type="entry name" value="Nucleotide-bd_a/b_plait_sf"/>
</dbReference>
<evidence type="ECO:0000256" key="2">
    <source>
        <dbReference type="ARBA" id="ARBA00022664"/>
    </source>
</evidence>
<evidence type="ECO:0000256" key="7">
    <source>
        <dbReference type="SAM" id="MobiDB-lite"/>
    </source>
</evidence>
<keyword evidence="3 6" id="KW-0694">RNA-binding</keyword>
<name>W9VT71_9EURO</name>
<dbReference type="VEuPathDB" id="FungiDB:A1O7_06203"/>
<sequence>MSPATPSQCRRFSVDHALDVSQTLNDHNSHYAFKKPLTGPFAHTKSHAICCTESTFTTLQSLALTATVALTEIQIQIQDKNTVSSPFAFSVADGRRSQSSKIVVEKLTKNVTEAHLREIFGSYGRIESVDLPLNKQFMTNRGTAYILYDHPSGSESAIAHMHEAQLDGVSISELTIWWPTAIPLCTTAAARATSIQIPKPPSPSRRIRWRQTRPRRRRVCSKRHTFAIAFTTEEAQEVTIVLKVTIQNSAPKTWSSSSEPTTTEETKSQLQFSKQLQQEQERNKKPVEKQT</sequence>
<dbReference type="PANTHER" id="PTHR15481:SF0">
    <property type="entry name" value="LD23870P-RELATED"/>
    <property type="match status" value="1"/>
</dbReference>
<dbReference type="AlphaFoldDB" id="W9VT71"/>
<dbReference type="OrthoDB" id="252020at2759"/>
<organism evidence="9 10">
    <name type="scientific">Cladophialophora yegresii CBS 114405</name>
    <dbReference type="NCBI Taxonomy" id="1182544"/>
    <lineage>
        <taxon>Eukaryota</taxon>
        <taxon>Fungi</taxon>
        <taxon>Dikarya</taxon>
        <taxon>Ascomycota</taxon>
        <taxon>Pezizomycotina</taxon>
        <taxon>Eurotiomycetes</taxon>
        <taxon>Chaetothyriomycetidae</taxon>
        <taxon>Chaetothyriales</taxon>
        <taxon>Herpotrichiellaceae</taxon>
        <taxon>Cladophialophora</taxon>
    </lineage>
</organism>
<dbReference type="RefSeq" id="XP_007758396.1">
    <property type="nucleotide sequence ID" value="XM_007760206.1"/>
</dbReference>
<dbReference type="STRING" id="1182544.W9VT71"/>
<accession>W9VT71</accession>
<evidence type="ECO:0000313" key="9">
    <source>
        <dbReference type="EMBL" id="EXJ58773.1"/>
    </source>
</evidence>
<evidence type="ECO:0000256" key="5">
    <source>
        <dbReference type="ARBA" id="ARBA00023242"/>
    </source>
</evidence>
<dbReference type="Pfam" id="PF00076">
    <property type="entry name" value="RRM_1"/>
    <property type="match status" value="1"/>
</dbReference>
<dbReference type="SMART" id="SM00360">
    <property type="entry name" value="RRM"/>
    <property type="match status" value="1"/>
</dbReference>
<dbReference type="GO" id="GO:0003723">
    <property type="term" value="F:RNA binding"/>
    <property type="evidence" value="ECO:0007669"/>
    <property type="project" value="UniProtKB-UniRule"/>
</dbReference>
<dbReference type="PANTHER" id="PTHR15481">
    <property type="entry name" value="RIBONUCLEIC ACID BINDING PROTEIN S1"/>
    <property type="match status" value="1"/>
</dbReference>
<dbReference type="eggNOG" id="KOG4209">
    <property type="taxonomic scope" value="Eukaryota"/>
</dbReference>
<evidence type="ECO:0000256" key="6">
    <source>
        <dbReference type="PROSITE-ProRule" id="PRU00176"/>
    </source>
</evidence>
<dbReference type="CDD" id="cd12365">
    <property type="entry name" value="RRM_RNPS1"/>
    <property type="match status" value="1"/>
</dbReference>
<dbReference type="GO" id="GO:0061574">
    <property type="term" value="C:ASAP complex"/>
    <property type="evidence" value="ECO:0007669"/>
    <property type="project" value="TreeGrafter"/>
</dbReference>
<dbReference type="GO" id="GO:0000398">
    <property type="term" value="P:mRNA splicing, via spliceosome"/>
    <property type="evidence" value="ECO:0007669"/>
    <property type="project" value="TreeGrafter"/>
</dbReference>
<keyword evidence="10" id="KW-1185">Reference proteome</keyword>
<dbReference type="SUPFAM" id="SSF54928">
    <property type="entry name" value="RNA-binding domain, RBD"/>
    <property type="match status" value="1"/>
</dbReference>
<proteinExistence type="predicted"/>